<organism evidence="1 2">
    <name type="scientific">Fusarium duplospermum</name>
    <dbReference type="NCBI Taxonomy" id="1325734"/>
    <lineage>
        <taxon>Eukaryota</taxon>
        <taxon>Fungi</taxon>
        <taxon>Dikarya</taxon>
        <taxon>Ascomycota</taxon>
        <taxon>Pezizomycotina</taxon>
        <taxon>Sordariomycetes</taxon>
        <taxon>Hypocreomycetidae</taxon>
        <taxon>Hypocreales</taxon>
        <taxon>Nectriaceae</taxon>
        <taxon>Fusarium</taxon>
        <taxon>Fusarium solani species complex</taxon>
    </lineage>
</organism>
<gene>
    <name evidence="1" type="ORF">CEP54_013489</name>
</gene>
<keyword evidence="2" id="KW-1185">Reference proteome</keyword>
<sequence>MPNGPSESCFKAAERYSTNKTKIKIAALSAMTQTCMVLRSIAQPYLYHYPSVRAPDVYKRLLRTLVERPDLAQCIKELSAFEMICDYDIRDEVSDISQLQGEEEKIIRHHIQECDRYHDFLSFEERADIMYDVNILFTTLVLPFGANLEILHFELMEENEFPSCEPGSLPRLKELVVHNPWEMQEVGTGCISSLLNAAPALERLGGHKICGDDWKGPRPPIHEGVKEVLFERCVLSPQAVTKLLGPFPRLEAFTYELFDARPPDLSSPILEAASMSEIAEALLACPDLRFLSIDFTDLIQPNPSDDKNPADHLVRLKKLQKFRVKAFSPYDKTEPLFAREAPRIKLCDMLPDSITELEVTRPSSIIFDAMLELSAVASQRFPLLKHVSIDGIEQERQKVLVRRVQAGMGLARINELRQAFQQSGIELLTGDFGKYRSWQI</sequence>
<proteinExistence type="predicted"/>
<accession>A0A428P2H4</accession>
<dbReference type="Proteomes" id="UP000288168">
    <property type="component" value="Unassembled WGS sequence"/>
</dbReference>
<evidence type="ECO:0000313" key="1">
    <source>
        <dbReference type="EMBL" id="RSL47242.1"/>
    </source>
</evidence>
<reference evidence="1 2" key="1">
    <citation type="submission" date="2017-06" db="EMBL/GenBank/DDBJ databases">
        <title>Comparative genomic analysis of Ambrosia Fusariam Clade fungi.</title>
        <authorList>
            <person name="Stajich J.E."/>
            <person name="Carrillo J."/>
            <person name="Kijimoto T."/>
            <person name="Eskalen A."/>
            <person name="O'Donnell K."/>
            <person name="Kasson M."/>
        </authorList>
    </citation>
    <scope>NUCLEOTIDE SEQUENCE [LARGE SCALE GENOMIC DNA]</scope>
    <source>
        <strain evidence="1 2">NRRL62584</strain>
    </source>
</reference>
<dbReference type="EMBL" id="NKCI01000221">
    <property type="protein sequence ID" value="RSL47242.1"/>
    <property type="molecule type" value="Genomic_DNA"/>
</dbReference>
<comment type="caution">
    <text evidence="1">The sequence shown here is derived from an EMBL/GenBank/DDBJ whole genome shotgun (WGS) entry which is preliminary data.</text>
</comment>
<evidence type="ECO:0000313" key="2">
    <source>
        <dbReference type="Proteomes" id="UP000288168"/>
    </source>
</evidence>
<dbReference type="AlphaFoldDB" id="A0A428P2H4"/>
<dbReference type="STRING" id="1325734.A0A428P2H4"/>
<protein>
    <recommendedName>
        <fullName evidence="3">F-box domain-containing protein</fullName>
    </recommendedName>
</protein>
<evidence type="ECO:0008006" key="3">
    <source>
        <dbReference type="Google" id="ProtNLM"/>
    </source>
</evidence>
<dbReference type="OrthoDB" id="4757858at2759"/>
<name>A0A428P2H4_9HYPO</name>